<gene>
    <name evidence="3" type="ORF">VV01_04270</name>
</gene>
<proteinExistence type="inferred from homology"/>
<dbReference type="CDD" id="cd03674">
    <property type="entry name" value="NUDIX_Hydrolase"/>
    <property type="match status" value="1"/>
</dbReference>
<dbReference type="PANTHER" id="PTHR43736:SF1">
    <property type="entry name" value="DIHYDRONEOPTERIN TRIPHOSPHATE DIPHOSPHATASE"/>
    <property type="match status" value="1"/>
</dbReference>
<comment type="caution">
    <text evidence="3">The sequence shown here is derived from an EMBL/GenBank/DDBJ whole genome shotgun (WGS) entry which is preliminary data.</text>
</comment>
<dbReference type="InterPro" id="IPR015797">
    <property type="entry name" value="NUDIX_hydrolase-like_dom_sf"/>
</dbReference>
<dbReference type="EMBL" id="LAIR01000002">
    <property type="protein sequence ID" value="KNX39188.1"/>
    <property type="molecule type" value="Genomic_DNA"/>
</dbReference>
<organism evidence="3 4">
    <name type="scientific">Luteipulveratus halotolerans</name>
    <dbReference type="NCBI Taxonomy" id="1631356"/>
    <lineage>
        <taxon>Bacteria</taxon>
        <taxon>Bacillati</taxon>
        <taxon>Actinomycetota</taxon>
        <taxon>Actinomycetes</taxon>
        <taxon>Micrococcales</taxon>
        <taxon>Dermacoccaceae</taxon>
        <taxon>Luteipulveratus</taxon>
    </lineage>
</organism>
<feature type="domain" description="Nudix hydrolase" evidence="2">
    <location>
        <begin position="45"/>
        <end position="179"/>
    </location>
</feature>
<name>A0A0L6CNT9_9MICO</name>
<dbReference type="Gene3D" id="3.90.79.10">
    <property type="entry name" value="Nucleoside Triphosphate Pyrophosphohydrolase"/>
    <property type="match status" value="1"/>
</dbReference>
<dbReference type="PANTHER" id="PTHR43736">
    <property type="entry name" value="ADP-RIBOSE PYROPHOSPHATASE"/>
    <property type="match status" value="1"/>
</dbReference>
<dbReference type="OrthoDB" id="129709at2"/>
<accession>A0A0L6CNT9</accession>
<evidence type="ECO:0000313" key="4">
    <source>
        <dbReference type="Proteomes" id="UP000037397"/>
    </source>
</evidence>
<keyword evidence="4" id="KW-1185">Reference proteome</keyword>
<dbReference type="PATRIC" id="fig|1631356.3.peg.790"/>
<dbReference type="Pfam" id="PF00293">
    <property type="entry name" value="NUDIX"/>
    <property type="match status" value="1"/>
</dbReference>
<dbReference type="SUPFAM" id="SSF55811">
    <property type="entry name" value="Nudix"/>
    <property type="match status" value="1"/>
</dbReference>
<dbReference type="STRING" id="1631356.VV01_04270"/>
<reference evidence="4" key="1">
    <citation type="submission" date="2015-03" db="EMBL/GenBank/DDBJ databases">
        <title>Luteipulveratus halotolerans sp. nov., a novel actinobacterium (Dermacoccaceae) from Sarawak, Malaysia.</title>
        <authorList>
            <person name="Juboi H."/>
            <person name="Basik A."/>
            <person name="Shamsul S.S."/>
            <person name="Arnold P."/>
            <person name="Schmitt E.K."/>
            <person name="Sanglier J.-J."/>
            <person name="Yeo T."/>
        </authorList>
    </citation>
    <scope>NUCLEOTIDE SEQUENCE [LARGE SCALE GENOMIC DNA]</scope>
    <source>
        <strain evidence="4">C296001</strain>
    </source>
</reference>
<evidence type="ECO:0000259" key="2">
    <source>
        <dbReference type="PROSITE" id="PS51462"/>
    </source>
</evidence>
<evidence type="ECO:0000256" key="1">
    <source>
        <dbReference type="ARBA" id="ARBA00005582"/>
    </source>
</evidence>
<dbReference type="PROSITE" id="PS51462">
    <property type="entry name" value="NUDIX"/>
    <property type="match status" value="1"/>
</dbReference>
<dbReference type="InterPro" id="IPR000086">
    <property type="entry name" value="NUDIX_hydrolase_dom"/>
</dbReference>
<dbReference type="Proteomes" id="UP000037397">
    <property type="component" value="Unassembled WGS sequence"/>
</dbReference>
<dbReference type="AlphaFoldDB" id="A0A0L6CNT9"/>
<sequence>MALDADVARLLGEWTPPDAEQQRLRDRFVAHERAHTGATWRDGPAEHFTASTMVLDASLERVLLTLHKKAGIWVQVGGHLEPGDVDVLAAATREAREETGIAGLTLAPHLVQLHEHALPSAFGRCRAHLDLRFAARTEPGAQPVMSDESDDLQWWPVDALPELTDPDMGELVTAARNTFG</sequence>
<protein>
    <recommendedName>
        <fullName evidence="2">Nudix hydrolase domain-containing protein</fullName>
    </recommendedName>
</protein>
<comment type="similarity">
    <text evidence="1">Belongs to the Nudix hydrolase family.</text>
</comment>
<evidence type="ECO:0000313" key="3">
    <source>
        <dbReference type="EMBL" id="KNX39188.1"/>
    </source>
</evidence>